<protein>
    <submittedName>
        <fullName evidence="4">Purine and uridine phosphorylase</fullName>
    </submittedName>
</protein>
<dbReference type="Proteomes" id="UP001232148">
    <property type="component" value="Unassembled WGS sequence"/>
</dbReference>
<dbReference type="Pfam" id="PF12796">
    <property type="entry name" value="Ank_2"/>
    <property type="match status" value="1"/>
</dbReference>
<feature type="repeat" description="ANK" evidence="2">
    <location>
        <begin position="883"/>
        <end position="911"/>
    </location>
</feature>
<evidence type="ECO:0000313" key="4">
    <source>
        <dbReference type="EMBL" id="KAK2026126.1"/>
    </source>
</evidence>
<dbReference type="PROSITE" id="PS50088">
    <property type="entry name" value="ANK_REPEAT"/>
    <property type="match status" value="2"/>
</dbReference>
<dbReference type="EMBL" id="MU842921">
    <property type="protein sequence ID" value="KAK2026126.1"/>
    <property type="molecule type" value="Genomic_DNA"/>
</dbReference>
<dbReference type="InterPro" id="IPR053137">
    <property type="entry name" value="NLR-like"/>
</dbReference>
<reference evidence="4" key="1">
    <citation type="submission" date="2021-06" db="EMBL/GenBank/DDBJ databases">
        <title>Comparative genomics, transcriptomics and evolutionary studies reveal genomic signatures of adaptation to plant cell wall in hemibiotrophic fungi.</title>
        <authorList>
            <consortium name="DOE Joint Genome Institute"/>
            <person name="Baroncelli R."/>
            <person name="Diaz J.F."/>
            <person name="Benocci T."/>
            <person name="Peng M."/>
            <person name="Battaglia E."/>
            <person name="Haridas S."/>
            <person name="Andreopoulos W."/>
            <person name="Labutti K."/>
            <person name="Pangilinan J."/>
            <person name="Floch G.L."/>
            <person name="Makela M.R."/>
            <person name="Henrissat B."/>
            <person name="Grigoriev I.V."/>
            <person name="Crouch J.A."/>
            <person name="De Vries R.P."/>
            <person name="Sukno S.A."/>
            <person name="Thon M.R."/>
        </authorList>
    </citation>
    <scope>NUCLEOTIDE SEQUENCE</scope>
    <source>
        <strain evidence="4">MAFF235873</strain>
    </source>
</reference>
<dbReference type="Gene3D" id="1.25.40.20">
    <property type="entry name" value="Ankyrin repeat-containing domain"/>
    <property type="match status" value="1"/>
</dbReference>
<dbReference type="PANTHER" id="PTHR46082">
    <property type="entry name" value="ATP/GTP-BINDING PROTEIN-RELATED"/>
    <property type="match status" value="1"/>
</dbReference>
<dbReference type="InterPro" id="IPR002110">
    <property type="entry name" value="Ankyrin_rpt"/>
</dbReference>
<feature type="repeat" description="ANK" evidence="2">
    <location>
        <begin position="850"/>
        <end position="882"/>
    </location>
</feature>
<feature type="non-terminal residue" evidence="4">
    <location>
        <position position="1"/>
    </location>
</feature>
<evidence type="ECO:0000256" key="1">
    <source>
        <dbReference type="ARBA" id="ARBA00022737"/>
    </source>
</evidence>
<dbReference type="Pfam" id="PF24883">
    <property type="entry name" value="NPHP3_N"/>
    <property type="match status" value="1"/>
</dbReference>
<comment type="caution">
    <text evidence="4">The sequence shown here is derived from an EMBL/GenBank/DDBJ whole genome shotgun (WGS) entry which is preliminary data.</text>
</comment>
<dbReference type="InterPro" id="IPR007111">
    <property type="entry name" value="NACHT_NTPase"/>
</dbReference>
<dbReference type="SUPFAM" id="SSF52540">
    <property type="entry name" value="P-loop containing nucleoside triphosphate hydrolases"/>
    <property type="match status" value="1"/>
</dbReference>
<dbReference type="InterPro" id="IPR056884">
    <property type="entry name" value="NPHP3-like_N"/>
</dbReference>
<dbReference type="InterPro" id="IPR035994">
    <property type="entry name" value="Nucleoside_phosphorylase_sf"/>
</dbReference>
<dbReference type="InterPro" id="IPR036770">
    <property type="entry name" value="Ankyrin_rpt-contain_sf"/>
</dbReference>
<gene>
    <name evidence="4" type="ORF">LX32DRAFT_702040</name>
</gene>
<sequence length="911" mass="102176">MANPNDYTVGWICALKTELSAAKALLDELHEDCPPVAQHDNNSYALGRISGHNVVIVVMPSGEHGTTSAAAVARDMVHSFPNVRIGLLVGIGGGAPSPKHDVRLGDVVVSSRDGGKGGVFQYDFGKDIQGQDISFQHTDFLNQPPTVLRTAVSALESRYEMEGHRLNAVVNGAFEQWPRLRKRYSRPPPNSDKLYHSDFIHPNPSDVCSSVCGDDPAHLVRRVPRDELDNDPAIHYGLIASANRVMKNATLRDQLAMEKDVLCFEMEAAGLMNHFPCLVVRGICDYSDSHKNDEWQGFAAMMAAAYAKDLLRQIPPSKVEAESRIGDALDIDRVHQDVNVMKDDVEATRQDKYLKKLYLWLSTPDPSTNAALARTRKHPGTGDWFLNSATFREWKTDERQHLWLYGQAGCGKTVLSTTILDHLEETSPDLTLKFFFDFNNTGNQTLESLLRSLAFQLYRAGGEAARRLDELFKSNSNGQIQPGMSALSACVESMLKVNPRVHIVLDALDECTTRTQLLTWIRCFASESGICNTKLIVTGRPEDEFKRDITRLFKENNCMLLDKKAVNEDIHSYVTNELHWRPDFVEKKMPPDILEQILTRVGDGADGMFGWATCQLDTLAKCLHLQAIQEALKSLPSDLNETYKRMIQNIPTELKSDAIRLLQFLVHAEQPLVLSAAMDIIATQIDGEQKGFSKSRRLLDADYILRYCPSLVVITDVPRRRDDDDEEDLLVYDDDWSMKEIHLAHFSVKEYRARDEQFQLATAGAAIAKTCLTYLTDIKVVSPRTIESDFPLARYAAKVWMHYVRLAEHSDDVFQQSLLFFQDEAAFQQWVCVCSHFETPPWSSTRTDPPSSPKLHYACHGGLSRVARSLLEKGADANERGDRYANALQAALSNGHQEVVQILLDNGADIN</sequence>
<evidence type="ECO:0000313" key="5">
    <source>
        <dbReference type="Proteomes" id="UP001232148"/>
    </source>
</evidence>
<dbReference type="Gene3D" id="3.40.50.1580">
    <property type="entry name" value="Nucleoside phosphorylase domain"/>
    <property type="match status" value="1"/>
</dbReference>
<dbReference type="PROSITE" id="PS50837">
    <property type="entry name" value="NACHT"/>
    <property type="match status" value="1"/>
</dbReference>
<name>A0AAD9LXM3_9PEZI</name>
<keyword evidence="5" id="KW-1185">Reference proteome</keyword>
<dbReference type="AlphaFoldDB" id="A0AAD9LXM3"/>
<dbReference type="SUPFAM" id="SSF53167">
    <property type="entry name" value="Purine and uridine phosphorylases"/>
    <property type="match status" value="1"/>
</dbReference>
<organism evidence="4 5">
    <name type="scientific">Colletotrichum zoysiae</name>
    <dbReference type="NCBI Taxonomy" id="1216348"/>
    <lineage>
        <taxon>Eukaryota</taxon>
        <taxon>Fungi</taxon>
        <taxon>Dikarya</taxon>
        <taxon>Ascomycota</taxon>
        <taxon>Pezizomycotina</taxon>
        <taxon>Sordariomycetes</taxon>
        <taxon>Hypocreomycetidae</taxon>
        <taxon>Glomerellales</taxon>
        <taxon>Glomerellaceae</taxon>
        <taxon>Colletotrichum</taxon>
        <taxon>Colletotrichum graminicola species complex</taxon>
    </lineage>
</organism>
<dbReference type="InterPro" id="IPR027417">
    <property type="entry name" value="P-loop_NTPase"/>
</dbReference>
<proteinExistence type="predicted"/>
<evidence type="ECO:0000256" key="2">
    <source>
        <dbReference type="PROSITE-ProRule" id="PRU00023"/>
    </source>
</evidence>
<feature type="domain" description="NACHT" evidence="3">
    <location>
        <begin position="400"/>
        <end position="541"/>
    </location>
</feature>
<dbReference type="SUPFAM" id="SSF48403">
    <property type="entry name" value="Ankyrin repeat"/>
    <property type="match status" value="1"/>
</dbReference>
<dbReference type="PANTHER" id="PTHR46082:SF11">
    <property type="entry name" value="AAA+ ATPASE DOMAIN-CONTAINING PROTEIN-RELATED"/>
    <property type="match status" value="1"/>
</dbReference>
<dbReference type="GO" id="GO:0003824">
    <property type="term" value="F:catalytic activity"/>
    <property type="evidence" value="ECO:0007669"/>
    <property type="project" value="InterPro"/>
</dbReference>
<dbReference type="GO" id="GO:0009116">
    <property type="term" value="P:nucleoside metabolic process"/>
    <property type="evidence" value="ECO:0007669"/>
    <property type="project" value="InterPro"/>
</dbReference>
<accession>A0AAD9LXM3</accession>
<evidence type="ECO:0000259" key="3">
    <source>
        <dbReference type="PROSITE" id="PS50837"/>
    </source>
</evidence>
<keyword evidence="2" id="KW-0040">ANK repeat</keyword>
<dbReference type="PROSITE" id="PS50297">
    <property type="entry name" value="ANK_REP_REGION"/>
    <property type="match status" value="1"/>
</dbReference>
<dbReference type="Gene3D" id="3.40.50.300">
    <property type="entry name" value="P-loop containing nucleotide triphosphate hydrolases"/>
    <property type="match status" value="1"/>
</dbReference>
<keyword evidence="1" id="KW-0677">Repeat</keyword>